<comment type="caution">
    <text evidence="1">The sequence shown here is derived from an EMBL/GenBank/DDBJ whole genome shotgun (WGS) entry which is preliminary data.</text>
</comment>
<dbReference type="InterPro" id="IPR003772">
    <property type="entry name" value="YceD"/>
</dbReference>
<name>A0A1C0A755_9FIRM</name>
<dbReference type="EMBL" id="LWDV01000009">
    <property type="protein sequence ID" value="OCL26048.1"/>
    <property type="molecule type" value="Genomic_DNA"/>
</dbReference>
<protein>
    <submittedName>
        <fullName evidence="1">Metal-binding protein</fullName>
    </submittedName>
</protein>
<dbReference type="AlphaFoldDB" id="A0A1C0A755"/>
<reference evidence="2" key="1">
    <citation type="submission" date="2016-07" db="EMBL/GenBank/DDBJ databases">
        <authorList>
            <person name="Florea S."/>
            <person name="Webb J.S."/>
            <person name="Jaromczyk J."/>
            <person name="Schardl C.L."/>
        </authorList>
    </citation>
    <scope>NUCLEOTIDE SEQUENCE [LARGE SCALE GENOMIC DNA]</scope>
    <source>
        <strain evidence="2">Z6</strain>
    </source>
</reference>
<gene>
    <name evidence="1" type="ORF">U472_08495</name>
</gene>
<dbReference type="OrthoDB" id="9790372at2"/>
<evidence type="ECO:0000313" key="2">
    <source>
        <dbReference type="Proteomes" id="UP000093514"/>
    </source>
</evidence>
<organism evidence="1 2">
    <name type="scientific">Orenia metallireducens</name>
    <dbReference type="NCBI Taxonomy" id="1413210"/>
    <lineage>
        <taxon>Bacteria</taxon>
        <taxon>Bacillati</taxon>
        <taxon>Bacillota</taxon>
        <taxon>Clostridia</taxon>
        <taxon>Halanaerobiales</taxon>
        <taxon>Halobacteroidaceae</taxon>
        <taxon>Orenia</taxon>
    </lineage>
</organism>
<dbReference type="RefSeq" id="WP_068717479.1">
    <property type="nucleotide sequence ID" value="NZ_LWDV01000009.1"/>
</dbReference>
<dbReference type="Proteomes" id="UP000093514">
    <property type="component" value="Unassembled WGS sequence"/>
</dbReference>
<dbReference type="Pfam" id="PF02620">
    <property type="entry name" value="YceD"/>
    <property type="match status" value="1"/>
</dbReference>
<dbReference type="PANTHER" id="PTHR34374:SF1">
    <property type="entry name" value="LARGE RIBOSOMAL RNA SUBUNIT ACCUMULATION PROTEIN YCED HOMOLOG 1, CHLOROPLASTIC"/>
    <property type="match status" value="1"/>
</dbReference>
<accession>A0A1C0A755</accession>
<dbReference type="PANTHER" id="PTHR34374">
    <property type="entry name" value="LARGE RIBOSOMAL RNA SUBUNIT ACCUMULATION PROTEIN YCED HOMOLOG 1, CHLOROPLASTIC"/>
    <property type="match status" value="1"/>
</dbReference>
<sequence length="160" mass="18476">MNIRVNVESIKENLGTNLKQEFDIFLEDMLIQGREVSFENPAKLDITIINSNKEYIVMGHVKLRAVLPCSRCLEEFFMPLEFDFNFELSKEEIVDDEINVGEGLLKELRLAFPMQAVCNEECKGLCPSCGNNLNREDCDCFMHKVDPRLAKLQKLLKEDK</sequence>
<reference evidence="1 2" key="2">
    <citation type="submission" date="2016-08" db="EMBL/GenBank/DDBJ databases">
        <title>Orenia metallireducens sp. nov. strain Z6, a Novel Metal-reducing Firmicute from the Deep Subsurface.</title>
        <authorList>
            <person name="Maxim B.I."/>
            <person name="Kenneth K."/>
            <person name="Flynn T.M."/>
            <person name="Oloughlin E.J."/>
            <person name="Locke R.A."/>
            <person name="Weber J.R."/>
            <person name="Egan S.M."/>
            <person name="Mackie R.I."/>
            <person name="Cann I.K."/>
        </authorList>
    </citation>
    <scope>NUCLEOTIDE SEQUENCE [LARGE SCALE GENOMIC DNA]</scope>
    <source>
        <strain evidence="1 2">Z6</strain>
    </source>
</reference>
<keyword evidence="2" id="KW-1185">Reference proteome</keyword>
<evidence type="ECO:0000313" key="1">
    <source>
        <dbReference type="EMBL" id="OCL26048.1"/>
    </source>
</evidence>
<proteinExistence type="predicted"/>